<keyword evidence="2 5" id="KW-0575">Peroxidase</keyword>
<evidence type="ECO:0000256" key="2">
    <source>
        <dbReference type="ARBA" id="ARBA00022559"/>
    </source>
</evidence>
<dbReference type="STRING" id="87626.PTD2_06155"/>
<dbReference type="PROSITE" id="PS51352">
    <property type="entry name" value="THIOREDOXIN_2"/>
    <property type="match status" value="1"/>
</dbReference>
<proteinExistence type="inferred from homology"/>
<evidence type="ECO:0000256" key="4">
    <source>
        <dbReference type="PIRSR" id="PIRSR000303-1"/>
    </source>
</evidence>
<dbReference type="SUPFAM" id="SSF52833">
    <property type="entry name" value="Thioredoxin-like"/>
    <property type="match status" value="1"/>
</dbReference>
<sequence>MVPFYQFEAISLQGKPISFEEYQGKVVLVVNTASQCKLTPQFKALEALYQKYQSQGLVILGFPCNQFRQQEPGNAEDITQVCSLNYGVTFAMFDKIAVNGKHSSPIFQYLKQQLPGIFGSIIKWNFTKFLIGRDGQPIKRYAPITNPANIEQAIINALKN</sequence>
<dbReference type="GO" id="GO:0004601">
    <property type="term" value="F:peroxidase activity"/>
    <property type="evidence" value="ECO:0007669"/>
    <property type="project" value="UniProtKB-KW"/>
</dbReference>
<name>A4CE39_9GAMM</name>
<organism evidence="7 8">
    <name type="scientific">Pseudoalteromonas tunicata D2</name>
    <dbReference type="NCBI Taxonomy" id="87626"/>
    <lineage>
        <taxon>Bacteria</taxon>
        <taxon>Pseudomonadati</taxon>
        <taxon>Pseudomonadota</taxon>
        <taxon>Gammaproteobacteria</taxon>
        <taxon>Alteromonadales</taxon>
        <taxon>Pseudoalteromonadaceae</taxon>
        <taxon>Pseudoalteromonas</taxon>
    </lineage>
</organism>
<dbReference type="Proteomes" id="UP000006201">
    <property type="component" value="Unassembled WGS sequence"/>
</dbReference>
<dbReference type="CDD" id="cd00340">
    <property type="entry name" value="GSH_Peroxidase"/>
    <property type="match status" value="1"/>
</dbReference>
<dbReference type="OrthoDB" id="9785502at2"/>
<evidence type="ECO:0000256" key="1">
    <source>
        <dbReference type="ARBA" id="ARBA00006926"/>
    </source>
</evidence>
<dbReference type="AlphaFoldDB" id="A4CE39"/>
<keyword evidence="8" id="KW-1185">Reference proteome</keyword>
<evidence type="ECO:0000259" key="6">
    <source>
        <dbReference type="PROSITE" id="PS51352"/>
    </source>
</evidence>
<dbReference type="PROSITE" id="PS51355">
    <property type="entry name" value="GLUTATHIONE_PEROXID_3"/>
    <property type="match status" value="1"/>
</dbReference>
<comment type="similarity">
    <text evidence="1 5">Belongs to the glutathione peroxidase family.</text>
</comment>
<protein>
    <recommendedName>
        <fullName evidence="5">Glutathione peroxidase</fullName>
    </recommendedName>
</protein>
<dbReference type="InterPro" id="IPR029760">
    <property type="entry name" value="GPX_CS"/>
</dbReference>
<gene>
    <name evidence="7" type="ORF">PTD2_06155</name>
</gene>
<feature type="active site" evidence="4">
    <location>
        <position position="36"/>
    </location>
</feature>
<dbReference type="eggNOG" id="COG0386">
    <property type="taxonomic scope" value="Bacteria"/>
</dbReference>
<reference evidence="7 8" key="1">
    <citation type="submission" date="2006-02" db="EMBL/GenBank/DDBJ databases">
        <authorList>
            <person name="Moran M.A."/>
            <person name="Kjelleberg S."/>
            <person name="Egan S."/>
            <person name="Saunders N."/>
            <person name="Thomas T."/>
            <person name="Ferriera S."/>
            <person name="Johnson J."/>
            <person name="Kravitz S."/>
            <person name="Halpern A."/>
            <person name="Remington K."/>
            <person name="Beeson K."/>
            <person name="Tran B."/>
            <person name="Rogers Y.-H."/>
            <person name="Friedman R."/>
            <person name="Venter J.C."/>
        </authorList>
    </citation>
    <scope>NUCLEOTIDE SEQUENCE [LARGE SCALE GENOMIC DNA]</scope>
    <source>
        <strain evidence="7 8">D2</strain>
    </source>
</reference>
<dbReference type="PROSITE" id="PS00763">
    <property type="entry name" value="GLUTATHIONE_PEROXID_2"/>
    <property type="match status" value="1"/>
</dbReference>
<evidence type="ECO:0000256" key="5">
    <source>
        <dbReference type="RuleBase" id="RU000499"/>
    </source>
</evidence>
<dbReference type="FunFam" id="3.40.30.10:FF:000010">
    <property type="entry name" value="Glutathione peroxidase"/>
    <property type="match status" value="1"/>
</dbReference>
<dbReference type="InterPro" id="IPR013766">
    <property type="entry name" value="Thioredoxin_domain"/>
</dbReference>
<dbReference type="PIRSF" id="PIRSF000303">
    <property type="entry name" value="Glutathion_perox"/>
    <property type="match status" value="1"/>
</dbReference>
<dbReference type="PANTHER" id="PTHR11592:SF78">
    <property type="entry name" value="GLUTATHIONE PEROXIDASE"/>
    <property type="match status" value="1"/>
</dbReference>
<dbReference type="HOGENOM" id="CLU_029507_2_2_6"/>
<evidence type="ECO:0000313" key="7">
    <source>
        <dbReference type="EMBL" id="EAR27231.1"/>
    </source>
</evidence>
<dbReference type="EMBL" id="AAOH01000007">
    <property type="protein sequence ID" value="EAR27231.1"/>
    <property type="molecule type" value="Genomic_DNA"/>
</dbReference>
<dbReference type="PRINTS" id="PR01011">
    <property type="entry name" value="GLUTPROXDASE"/>
</dbReference>
<accession>A4CE39</accession>
<comment type="caution">
    <text evidence="7">The sequence shown here is derived from an EMBL/GenBank/DDBJ whole genome shotgun (WGS) entry which is preliminary data.</text>
</comment>
<keyword evidence="3 5" id="KW-0560">Oxidoreductase</keyword>
<dbReference type="Pfam" id="PF00255">
    <property type="entry name" value="GSHPx"/>
    <property type="match status" value="1"/>
</dbReference>
<dbReference type="GO" id="GO:0034599">
    <property type="term" value="P:cellular response to oxidative stress"/>
    <property type="evidence" value="ECO:0007669"/>
    <property type="project" value="TreeGrafter"/>
</dbReference>
<dbReference type="InterPro" id="IPR000889">
    <property type="entry name" value="Glutathione_peroxidase"/>
</dbReference>
<evidence type="ECO:0000256" key="3">
    <source>
        <dbReference type="ARBA" id="ARBA00023002"/>
    </source>
</evidence>
<dbReference type="Gene3D" id="3.40.30.10">
    <property type="entry name" value="Glutaredoxin"/>
    <property type="match status" value="1"/>
</dbReference>
<feature type="domain" description="Thioredoxin" evidence="6">
    <location>
        <begin position="1"/>
        <end position="160"/>
    </location>
</feature>
<dbReference type="InterPro" id="IPR036249">
    <property type="entry name" value="Thioredoxin-like_sf"/>
</dbReference>
<evidence type="ECO:0000313" key="8">
    <source>
        <dbReference type="Proteomes" id="UP000006201"/>
    </source>
</evidence>
<dbReference type="RefSeq" id="WP_009839094.1">
    <property type="nucleotide sequence ID" value="NZ_AAOH01000007.1"/>
</dbReference>
<dbReference type="PANTHER" id="PTHR11592">
    <property type="entry name" value="GLUTATHIONE PEROXIDASE"/>
    <property type="match status" value="1"/>
</dbReference>